<reference evidence="1" key="1">
    <citation type="submission" date="2018-02" db="EMBL/GenBank/DDBJ databases">
        <title>Rhizophora mucronata_Transcriptome.</title>
        <authorList>
            <person name="Meera S.P."/>
            <person name="Sreeshan A."/>
            <person name="Augustine A."/>
        </authorList>
    </citation>
    <scope>NUCLEOTIDE SEQUENCE</scope>
    <source>
        <tissue evidence="1">Leaf</tissue>
    </source>
</reference>
<name>A0A2P2P884_RHIMU</name>
<dbReference type="EMBL" id="GGEC01070481">
    <property type="protein sequence ID" value="MBX50965.1"/>
    <property type="molecule type" value="Transcribed_RNA"/>
</dbReference>
<organism evidence="1">
    <name type="scientific">Rhizophora mucronata</name>
    <name type="common">Asiatic mangrove</name>
    <dbReference type="NCBI Taxonomy" id="61149"/>
    <lineage>
        <taxon>Eukaryota</taxon>
        <taxon>Viridiplantae</taxon>
        <taxon>Streptophyta</taxon>
        <taxon>Embryophyta</taxon>
        <taxon>Tracheophyta</taxon>
        <taxon>Spermatophyta</taxon>
        <taxon>Magnoliopsida</taxon>
        <taxon>eudicotyledons</taxon>
        <taxon>Gunneridae</taxon>
        <taxon>Pentapetalae</taxon>
        <taxon>rosids</taxon>
        <taxon>fabids</taxon>
        <taxon>Malpighiales</taxon>
        <taxon>Rhizophoraceae</taxon>
        <taxon>Rhizophora</taxon>
    </lineage>
</organism>
<sequence>MLGADKCIVVLSLLWKGSESGEEVVVR</sequence>
<accession>A0A2P2P884</accession>
<dbReference type="AlphaFoldDB" id="A0A2P2P884"/>
<protein>
    <submittedName>
        <fullName evidence="1">Uncharacterized protein</fullName>
    </submittedName>
</protein>
<evidence type="ECO:0000313" key="1">
    <source>
        <dbReference type="EMBL" id="MBX50965.1"/>
    </source>
</evidence>
<proteinExistence type="predicted"/>